<accession>A0A6A6XAV6</accession>
<dbReference type="PANTHER" id="PTHR35204">
    <property type="entry name" value="YALI0A21131P"/>
    <property type="match status" value="1"/>
</dbReference>
<proteinExistence type="predicted"/>
<feature type="compositionally biased region" description="Pro residues" evidence="1">
    <location>
        <begin position="161"/>
        <end position="197"/>
    </location>
</feature>
<reference evidence="3" key="1">
    <citation type="journal article" date="2020" name="Stud. Mycol.">
        <title>101 Dothideomycetes genomes: a test case for predicting lifestyles and emergence of pathogens.</title>
        <authorList>
            <person name="Haridas S."/>
            <person name="Albert R."/>
            <person name="Binder M."/>
            <person name="Bloem J."/>
            <person name="Labutti K."/>
            <person name="Salamov A."/>
            <person name="Andreopoulos B."/>
            <person name="Baker S."/>
            <person name="Barry K."/>
            <person name="Bills G."/>
            <person name="Bluhm B."/>
            <person name="Cannon C."/>
            <person name="Castanera R."/>
            <person name="Culley D."/>
            <person name="Daum C."/>
            <person name="Ezra D."/>
            <person name="Gonzalez J."/>
            <person name="Henrissat B."/>
            <person name="Kuo A."/>
            <person name="Liang C."/>
            <person name="Lipzen A."/>
            <person name="Lutzoni F."/>
            <person name="Magnuson J."/>
            <person name="Mondo S."/>
            <person name="Nolan M."/>
            <person name="Ohm R."/>
            <person name="Pangilinan J."/>
            <person name="Park H.-J."/>
            <person name="Ramirez L."/>
            <person name="Alfaro M."/>
            <person name="Sun H."/>
            <person name="Tritt A."/>
            <person name="Yoshinaga Y."/>
            <person name="Zwiers L.-H."/>
            <person name="Turgeon B."/>
            <person name="Goodwin S."/>
            <person name="Spatafora J."/>
            <person name="Crous P."/>
            <person name="Grigoriev I."/>
        </authorList>
    </citation>
    <scope>NUCLEOTIDE SEQUENCE</scope>
    <source>
        <strain evidence="3">CBS 109.77</strain>
    </source>
</reference>
<dbReference type="InterPro" id="IPR038921">
    <property type="entry name" value="YOR389W-like"/>
</dbReference>
<evidence type="ECO:0000256" key="2">
    <source>
        <dbReference type="SAM" id="SignalP"/>
    </source>
</evidence>
<feature type="chain" id="PRO_5025416281" evidence="2">
    <location>
        <begin position="24"/>
        <end position="686"/>
    </location>
</feature>
<keyword evidence="2" id="KW-0732">Signal</keyword>
<feature type="signal peptide" evidence="2">
    <location>
        <begin position="1"/>
        <end position="23"/>
    </location>
</feature>
<dbReference type="AlphaFoldDB" id="A0A6A6XAV6"/>
<evidence type="ECO:0000313" key="4">
    <source>
        <dbReference type="Proteomes" id="UP000799757"/>
    </source>
</evidence>
<feature type="region of interest" description="Disordered" evidence="1">
    <location>
        <begin position="100"/>
        <end position="278"/>
    </location>
</feature>
<feature type="compositionally biased region" description="Basic and acidic residues" evidence="1">
    <location>
        <begin position="136"/>
        <end position="156"/>
    </location>
</feature>
<dbReference type="EMBL" id="MU001918">
    <property type="protein sequence ID" value="KAF2793680.1"/>
    <property type="molecule type" value="Genomic_DNA"/>
</dbReference>
<evidence type="ECO:0000313" key="3">
    <source>
        <dbReference type="EMBL" id="KAF2793680.1"/>
    </source>
</evidence>
<feature type="compositionally biased region" description="Pro residues" evidence="1">
    <location>
        <begin position="210"/>
        <end position="221"/>
    </location>
</feature>
<dbReference type="Proteomes" id="UP000799757">
    <property type="component" value="Unassembled WGS sequence"/>
</dbReference>
<feature type="region of interest" description="Disordered" evidence="1">
    <location>
        <begin position="633"/>
        <end position="686"/>
    </location>
</feature>
<dbReference type="PANTHER" id="PTHR35204:SF1">
    <property type="entry name" value="ENTEROTOXIN"/>
    <property type="match status" value="1"/>
</dbReference>
<organism evidence="3 4">
    <name type="scientific">Melanomma pulvis-pyrius CBS 109.77</name>
    <dbReference type="NCBI Taxonomy" id="1314802"/>
    <lineage>
        <taxon>Eukaryota</taxon>
        <taxon>Fungi</taxon>
        <taxon>Dikarya</taxon>
        <taxon>Ascomycota</taxon>
        <taxon>Pezizomycotina</taxon>
        <taxon>Dothideomycetes</taxon>
        <taxon>Pleosporomycetidae</taxon>
        <taxon>Pleosporales</taxon>
        <taxon>Melanommataceae</taxon>
        <taxon>Melanomma</taxon>
    </lineage>
</organism>
<evidence type="ECO:0000256" key="1">
    <source>
        <dbReference type="SAM" id="MobiDB-lite"/>
    </source>
</evidence>
<protein>
    <submittedName>
        <fullName evidence="3">Uncharacterized protein</fullName>
    </submittedName>
</protein>
<dbReference type="OrthoDB" id="10261782at2759"/>
<feature type="compositionally biased region" description="Basic and acidic residues" evidence="1">
    <location>
        <begin position="670"/>
        <end position="686"/>
    </location>
</feature>
<gene>
    <name evidence="3" type="ORF">K505DRAFT_407930</name>
</gene>
<keyword evidence="4" id="KW-1185">Reference proteome</keyword>
<sequence length="686" mass="75244">MHRNTLISALSLISSFYPAPATSEDPNVETESHTHNANHIFNAVHSSMRQWGSSLNHNGMSFFLATVPEGTQLYHGTSNSESVKGMEWLAFEPEHALIFAHPRGRGPGGRPPPGKGGPGERPGDGIEEQDDEEIPEDRRGGRGSEASKEGHGEHQGGKGSWPPPPHGHPPFDGPYHGTPPPPKGHPQEPPSDHGPPPPHHKPPFSEPHRGPPPPPSYPPPPHHGKPSNPHGPRPDDDEYSHSDYLHEPHHRPRPDHGPPPPHKRDRQHPLIVGSSTEPAKTGYLHTYVPKRPLKLLYLDGMSAGKTSNGTLDTQDILLLNLTSHGAMGGEYDRARGLCNLTSTLWQGKIDGVLRMEGGFEIILCEFEKHLKTQDIMPVVDNGWDGRQMGGWTYQKAITDRYHGIGGGRVVLDYSNFVSAFEYPGLDLWNNDVVSDTKMPRLQNASPDDLMEIKGAVTKMVLSGTRSEGQGVNVNWQEITDAVLQRYSAPLHHLHTNVAVRASKEAYASYLSTLLHPFIDHTARNSSAEVKRCISQFIPPLPASTPPFALPSLAHKAIHALTHTLCTTLLSASDIATLSLSRSLASTSPPPSHALQLVDSLREYLQWTSWKLCTGCGDAEICVVPIWPMGSLEQHRKPRCQSGEERGSSGYWGYRGFGPPPGEGPPGEGRPGQERPGRERWRKEKCE</sequence>
<name>A0A6A6XAV6_9PLEO</name>
<feature type="compositionally biased region" description="Acidic residues" evidence="1">
    <location>
        <begin position="125"/>
        <end position="135"/>
    </location>
</feature>